<evidence type="ECO:0000313" key="3">
    <source>
        <dbReference type="Proteomes" id="UP001233999"/>
    </source>
</evidence>
<reference evidence="2" key="1">
    <citation type="journal article" date="2023" name="IScience">
        <title>Live-bearing cockroach genome reveals convergent evolutionary mechanisms linked to viviparity in insects and beyond.</title>
        <authorList>
            <person name="Fouks B."/>
            <person name="Harrison M.C."/>
            <person name="Mikhailova A.A."/>
            <person name="Marchal E."/>
            <person name="English S."/>
            <person name="Carruthers M."/>
            <person name="Jennings E.C."/>
            <person name="Chiamaka E.L."/>
            <person name="Frigard R.A."/>
            <person name="Pippel M."/>
            <person name="Attardo G.M."/>
            <person name="Benoit J.B."/>
            <person name="Bornberg-Bauer E."/>
            <person name="Tobe S.S."/>
        </authorList>
    </citation>
    <scope>NUCLEOTIDE SEQUENCE</scope>
    <source>
        <strain evidence="2">Stay&amp;Tobe</strain>
    </source>
</reference>
<evidence type="ECO:0000256" key="1">
    <source>
        <dbReference type="SAM" id="MobiDB-lite"/>
    </source>
</evidence>
<feature type="compositionally biased region" description="Basic and acidic residues" evidence="1">
    <location>
        <begin position="1"/>
        <end position="12"/>
    </location>
</feature>
<name>A0AAD8A5G1_DIPPU</name>
<feature type="non-terminal residue" evidence="2">
    <location>
        <position position="1"/>
    </location>
</feature>
<feature type="region of interest" description="Disordered" evidence="1">
    <location>
        <begin position="1"/>
        <end position="20"/>
    </location>
</feature>
<dbReference type="Proteomes" id="UP001233999">
    <property type="component" value="Unassembled WGS sequence"/>
</dbReference>
<evidence type="ECO:0000313" key="2">
    <source>
        <dbReference type="EMBL" id="KAJ9591788.1"/>
    </source>
</evidence>
<accession>A0AAD8A5G1</accession>
<reference evidence="2" key="2">
    <citation type="submission" date="2023-05" db="EMBL/GenBank/DDBJ databases">
        <authorList>
            <person name="Fouks B."/>
        </authorList>
    </citation>
    <scope>NUCLEOTIDE SEQUENCE</scope>
    <source>
        <strain evidence="2">Stay&amp;Tobe</strain>
        <tissue evidence="2">Testes</tissue>
    </source>
</reference>
<feature type="non-terminal residue" evidence="2">
    <location>
        <position position="169"/>
    </location>
</feature>
<keyword evidence="3" id="KW-1185">Reference proteome</keyword>
<proteinExistence type="predicted"/>
<comment type="caution">
    <text evidence="2">The sequence shown here is derived from an EMBL/GenBank/DDBJ whole genome shotgun (WGS) entry which is preliminary data.</text>
</comment>
<protein>
    <submittedName>
        <fullName evidence="2">Uncharacterized protein</fullName>
    </submittedName>
</protein>
<organism evidence="2 3">
    <name type="scientific">Diploptera punctata</name>
    <name type="common">Pacific beetle cockroach</name>
    <dbReference type="NCBI Taxonomy" id="6984"/>
    <lineage>
        <taxon>Eukaryota</taxon>
        <taxon>Metazoa</taxon>
        <taxon>Ecdysozoa</taxon>
        <taxon>Arthropoda</taxon>
        <taxon>Hexapoda</taxon>
        <taxon>Insecta</taxon>
        <taxon>Pterygota</taxon>
        <taxon>Neoptera</taxon>
        <taxon>Polyneoptera</taxon>
        <taxon>Dictyoptera</taxon>
        <taxon>Blattodea</taxon>
        <taxon>Blaberoidea</taxon>
        <taxon>Blaberidae</taxon>
        <taxon>Diplopterinae</taxon>
        <taxon>Diploptera</taxon>
    </lineage>
</organism>
<dbReference type="AlphaFoldDB" id="A0AAD8A5G1"/>
<dbReference type="EMBL" id="JASPKZ010003857">
    <property type="protein sequence ID" value="KAJ9591788.1"/>
    <property type="molecule type" value="Genomic_DNA"/>
</dbReference>
<gene>
    <name evidence="2" type="ORF">L9F63_001724</name>
</gene>
<sequence>EAHTRAYKELTSSKRSPGTHSKKLRPYSYIIFFSFHVNCMLRKTCLVDLISEGYFHMDLNTRLAQEFQCIFLYQLAYTGKYEITGLLRPVVGSLYFNDQYQYLFSFVIATRKMNEKNLILIQNYCSTIFLNCKKHISTSGDTTGAYLEYAVSLASTNCGVINEYFLIHH</sequence>